<keyword evidence="4" id="KW-1133">Transmembrane helix</keyword>
<dbReference type="EMBL" id="MN918706">
    <property type="protein sequence ID" value="QKV49916.1"/>
    <property type="molecule type" value="mRNA"/>
</dbReference>
<dbReference type="Gene3D" id="2.120.10.30">
    <property type="entry name" value="TolB, C-terminal domain"/>
    <property type="match status" value="1"/>
</dbReference>
<dbReference type="GO" id="GO:0016787">
    <property type="term" value="F:hydrolase activity"/>
    <property type="evidence" value="ECO:0007669"/>
    <property type="project" value="TreeGrafter"/>
</dbReference>
<keyword evidence="4" id="KW-0812">Transmembrane</keyword>
<dbReference type="Pfam" id="PF03088">
    <property type="entry name" value="Str_synth"/>
    <property type="match status" value="1"/>
</dbReference>
<dbReference type="Pfam" id="PF20067">
    <property type="entry name" value="SSL_N"/>
    <property type="match status" value="1"/>
</dbReference>
<dbReference type="InterPro" id="IPR011042">
    <property type="entry name" value="6-blade_b-propeller_TolB-like"/>
</dbReference>
<keyword evidence="4" id="KW-0472">Membrane</keyword>
<name>A0A7D4WZ61_LOCMI</name>
<keyword evidence="2" id="KW-0597">Phosphoprotein</keyword>
<accession>A0A7D4WZ61</accession>
<reference evidence="6" key="1">
    <citation type="journal article" date="2020" name="Insect Biochem. Mol. Biol.">
        <title>Mucin family genes are essential for the growth and development of the migratory locust, Locusta migratoria.</title>
        <authorList>
            <person name="Zhao X."/>
            <person name="Zhang J."/>
            <person name="Yang J."/>
            <person name="Niu N."/>
            <person name="Zhang J."/>
            <person name="Yang Q."/>
        </authorList>
    </citation>
    <scope>NUCLEOTIDE SEQUENCE</scope>
</reference>
<protein>
    <submittedName>
        <fullName evidence="6">Hemomucin</fullName>
    </submittedName>
</protein>
<feature type="transmembrane region" description="Helical" evidence="4">
    <location>
        <begin position="7"/>
        <end position="26"/>
    </location>
</feature>
<evidence type="ECO:0000256" key="4">
    <source>
        <dbReference type="SAM" id="Phobius"/>
    </source>
</evidence>
<dbReference type="PANTHER" id="PTHR10426:SF88">
    <property type="entry name" value="ADIPOCYTE PLASMA MEMBRANE-ASSOCIATED PROTEIN HEMOMUCIN-RELATED"/>
    <property type="match status" value="1"/>
</dbReference>
<comment type="similarity">
    <text evidence="1">Belongs to the strictosidine synthase family.</text>
</comment>
<evidence type="ECO:0000256" key="2">
    <source>
        <dbReference type="ARBA" id="ARBA00022553"/>
    </source>
</evidence>
<feature type="domain" description="Strictosidine synthase conserved region" evidence="5">
    <location>
        <begin position="165"/>
        <end position="251"/>
    </location>
</feature>
<dbReference type="InterPro" id="IPR018119">
    <property type="entry name" value="Strictosidine_synth_cons-reg"/>
</dbReference>
<dbReference type="GO" id="GO:0012505">
    <property type="term" value="C:endomembrane system"/>
    <property type="evidence" value="ECO:0007669"/>
    <property type="project" value="TreeGrafter"/>
</dbReference>
<evidence type="ECO:0000259" key="5">
    <source>
        <dbReference type="Pfam" id="PF03088"/>
    </source>
</evidence>
<evidence type="ECO:0000313" key="6">
    <source>
        <dbReference type="EMBL" id="QKV49916.1"/>
    </source>
</evidence>
<dbReference type="AlphaFoldDB" id="A0A7D4WZ61"/>
<evidence type="ECO:0000256" key="3">
    <source>
        <dbReference type="ARBA" id="ARBA00023180"/>
    </source>
</evidence>
<keyword evidence="3" id="KW-0325">Glycoprotein</keyword>
<sequence>MGFIKFICARIFEATICFILITVLPLPPYMEFTAYSVPPYMPLEGTLELNDRLNNAEHLFADLIKGPEAFAVYNGEIYTGIHGGEVVKIVNNSLVHVAKFGKPCDGFWEESICGRPLGLRFDKHGNLYVSDAYYGVFKVNVGTGLVTKLVSPDIPINGKKPLITNSIDVAHDGTMYWSHSSSDATLQDGVYTLFGDGSGRLLKYSPTTNTSEVLLDKMLFPNGVLLSDNEDFVLVSETYASRIRRYYLKGEKKGSTDIFVDKLPGLPDNLSHDGKGGYFVPLVMAADKDHPAINHIISGYPILRKFLVRLLALVEMPFQFIERFYPNYYTKRATHWIGHFESVQFVGPKRTTILRLDKDGKVLDSMHCLDGTLSSISEVIEFEDALYFGSPFNSYIGRIKLEKPPRISIRVKTNKESTAEMKY</sequence>
<evidence type="ECO:0000256" key="1">
    <source>
        <dbReference type="ARBA" id="ARBA00009191"/>
    </source>
</evidence>
<organism evidence="6">
    <name type="scientific">Locusta migratoria</name>
    <name type="common">Migratory locust</name>
    <dbReference type="NCBI Taxonomy" id="7004"/>
    <lineage>
        <taxon>Eukaryota</taxon>
        <taxon>Metazoa</taxon>
        <taxon>Ecdysozoa</taxon>
        <taxon>Arthropoda</taxon>
        <taxon>Hexapoda</taxon>
        <taxon>Insecta</taxon>
        <taxon>Pterygota</taxon>
        <taxon>Neoptera</taxon>
        <taxon>Polyneoptera</taxon>
        <taxon>Orthoptera</taxon>
        <taxon>Caelifera</taxon>
        <taxon>Acrididea</taxon>
        <taxon>Acridomorpha</taxon>
        <taxon>Acridoidea</taxon>
        <taxon>Acrididae</taxon>
        <taxon>Oedipodinae</taxon>
        <taxon>Locusta</taxon>
    </lineage>
</organism>
<dbReference type="SUPFAM" id="SSF63829">
    <property type="entry name" value="Calcium-dependent phosphotriesterase"/>
    <property type="match status" value="1"/>
</dbReference>
<proteinExistence type="evidence at transcript level"/>
<dbReference type="PANTHER" id="PTHR10426">
    <property type="entry name" value="STRICTOSIDINE SYNTHASE-RELATED"/>
    <property type="match status" value="1"/>
</dbReference>